<dbReference type="AlphaFoldDB" id="F2KLE4"/>
<dbReference type="CDD" id="cd19411">
    <property type="entry name" value="MCP2201-like_sensor"/>
    <property type="match status" value="1"/>
</dbReference>
<reference evidence="15 16" key="1">
    <citation type="journal article" date="2011" name="J. Bacteriol.">
        <title>Complete genome sequence of a beneficial plant root-associated bacterium, Pseudomonas brassicacearum.</title>
        <authorList>
            <person name="Ortet P."/>
            <person name="Barakat M."/>
            <person name="Lalaouna D."/>
            <person name="Fochesato S."/>
            <person name="Barbe V."/>
            <person name="Vacherie B."/>
            <person name="Santaella C."/>
            <person name="Heulin T."/>
            <person name="Achouak W."/>
        </authorList>
    </citation>
    <scope>NUCLEOTIDE SEQUENCE [LARGE SCALE GENOMIC DNA]</scope>
    <source>
        <strain evidence="15 16">NFM421</strain>
    </source>
</reference>
<dbReference type="PANTHER" id="PTHR32089">
    <property type="entry name" value="METHYL-ACCEPTING CHEMOTAXIS PROTEIN MCPB"/>
    <property type="match status" value="1"/>
</dbReference>
<evidence type="ECO:0000259" key="14">
    <source>
        <dbReference type="PROSITE" id="PS50885"/>
    </source>
</evidence>
<protein>
    <submittedName>
        <fullName evidence="15">Putative methyl-accepting chemotaxis protein</fullName>
    </submittedName>
</protein>
<reference key="2">
    <citation type="submission" date="2011-03" db="EMBL/GenBank/DDBJ databases">
        <title>Complete Genome Sequence of a beneficial plant roots-associated bacterium Pseudomonas brassicacearum.</title>
        <authorList>
            <person name="Ortet P."/>
            <person name="Barakat M."/>
            <person name="Lalaouna D."/>
            <person name="Fochesato S."/>
            <person name="Barbe V."/>
            <person name="Santaella C."/>
            <person name="Heulin T."/>
            <person name="Achouak W."/>
        </authorList>
    </citation>
    <scope>NUCLEOTIDE SEQUENCE</scope>
    <source>
        <strain>NFM421</strain>
    </source>
</reference>
<gene>
    <name evidence="15" type="ORF">PSEBR_a4838</name>
</gene>
<name>F2KLE4_PSEBN</name>
<dbReference type="GO" id="GO:0007165">
    <property type="term" value="P:signal transduction"/>
    <property type="evidence" value="ECO:0007669"/>
    <property type="project" value="UniProtKB-KW"/>
</dbReference>
<evidence type="ECO:0000256" key="11">
    <source>
        <dbReference type="SAM" id="MobiDB-lite"/>
    </source>
</evidence>
<keyword evidence="2" id="KW-1003">Cell membrane</keyword>
<organism evidence="15 16">
    <name type="scientific">Pseudomonas brassicacearum (strain NFM421)</name>
    <dbReference type="NCBI Taxonomy" id="994484"/>
    <lineage>
        <taxon>Bacteria</taxon>
        <taxon>Pseudomonadati</taxon>
        <taxon>Pseudomonadota</taxon>
        <taxon>Gammaproteobacteria</taxon>
        <taxon>Pseudomonadales</taxon>
        <taxon>Pseudomonadaceae</taxon>
        <taxon>Pseudomonas</taxon>
    </lineage>
</organism>
<evidence type="ECO:0000256" key="8">
    <source>
        <dbReference type="ARBA" id="ARBA00023224"/>
    </source>
</evidence>
<dbReference type="InterPro" id="IPR024478">
    <property type="entry name" value="HlyB_4HB_MCP"/>
</dbReference>
<comment type="subcellular location">
    <subcellularLocation>
        <location evidence="1">Cell membrane</location>
        <topology evidence="1">Multi-pass membrane protein</topology>
    </subcellularLocation>
</comment>
<dbReference type="SMART" id="SM00304">
    <property type="entry name" value="HAMP"/>
    <property type="match status" value="2"/>
</dbReference>
<feature type="region of interest" description="Disordered" evidence="11">
    <location>
        <begin position="317"/>
        <end position="338"/>
    </location>
</feature>
<dbReference type="Pfam" id="PF12729">
    <property type="entry name" value="4HB_MCP_1"/>
    <property type="match status" value="1"/>
</dbReference>
<dbReference type="Gene3D" id="1.10.287.950">
    <property type="entry name" value="Methyl-accepting chemotaxis protein"/>
    <property type="match status" value="1"/>
</dbReference>
<dbReference type="KEGG" id="pba:PSEBR_a4838"/>
<dbReference type="PROSITE" id="PS50885">
    <property type="entry name" value="HAMP"/>
    <property type="match status" value="1"/>
</dbReference>
<dbReference type="GO" id="GO:0005886">
    <property type="term" value="C:plasma membrane"/>
    <property type="evidence" value="ECO:0007669"/>
    <property type="project" value="UniProtKB-SubCell"/>
</dbReference>
<evidence type="ECO:0000256" key="1">
    <source>
        <dbReference type="ARBA" id="ARBA00004651"/>
    </source>
</evidence>
<dbReference type="FunFam" id="1.10.287.950:FF:000001">
    <property type="entry name" value="Methyl-accepting chemotaxis sensory transducer"/>
    <property type="match status" value="1"/>
</dbReference>
<evidence type="ECO:0000256" key="4">
    <source>
        <dbReference type="ARBA" id="ARBA00022500"/>
    </source>
</evidence>
<dbReference type="Proteomes" id="UP000006692">
    <property type="component" value="Chromosome"/>
</dbReference>
<evidence type="ECO:0000256" key="10">
    <source>
        <dbReference type="PROSITE-ProRule" id="PRU00284"/>
    </source>
</evidence>
<dbReference type="PROSITE" id="PS50111">
    <property type="entry name" value="CHEMOTAXIS_TRANSDUC_2"/>
    <property type="match status" value="1"/>
</dbReference>
<dbReference type="InterPro" id="IPR003660">
    <property type="entry name" value="HAMP_dom"/>
</dbReference>
<evidence type="ECO:0000256" key="12">
    <source>
        <dbReference type="SAM" id="Phobius"/>
    </source>
</evidence>
<keyword evidence="8 10" id="KW-0807">Transducer</keyword>
<dbReference type="EMBL" id="CP002585">
    <property type="protein sequence ID" value="AEA71258.1"/>
    <property type="molecule type" value="Genomic_DNA"/>
</dbReference>
<dbReference type="PANTHER" id="PTHR32089:SF120">
    <property type="entry name" value="METHYL-ACCEPTING CHEMOTAXIS PROTEIN TLPQ"/>
    <property type="match status" value="1"/>
</dbReference>
<dbReference type="GO" id="GO:0006935">
    <property type="term" value="P:chemotaxis"/>
    <property type="evidence" value="ECO:0007669"/>
    <property type="project" value="UniProtKB-KW"/>
</dbReference>
<dbReference type="Pfam" id="PF00672">
    <property type="entry name" value="HAMP"/>
    <property type="match status" value="1"/>
</dbReference>
<dbReference type="CDD" id="cd11386">
    <property type="entry name" value="MCP_signal"/>
    <property type="match status" value="1"/>
</dbReference>
<feature type="transmembrane region" description="Helical" evidence="12">
    <location>
        <begin position="190"/>
        <end position="210"/>
    </location>
</feature>
<sequence>MVLRQLNIAPRAALGFALIAVLVALLGVFALGQMSSIRDSEVAVETQWLPSIRGGDEIREWMLRIRTISLRMALDQDPKNIAVYRGQMDTRDKELSEKITAYEKLVVTPEGKALYDQFKQTFAAYRAGIAQSFTLAEQGRRDELIKLLLVDMKTVVDGSGKQLNDLAELFSKQVSIESQKSQEHYANSRMIVSLFVVLAALATVALAMLLTRSIVKPLGEALNAAENVARGDLTRPIETHGNDEVSRLLKALAAMQQNLRETLQGISGSAAQLATAADELNAVTLDSTHSLQQQNNEIEQAATAVTEMTTAVEEVARNAVSTSDATRQSSESASLGQQRVSDTVDAIGALASDVQVTGGLVQSLANQSQDIGKVLDVIRAIAEQTNLLALNAAIEAARAGESGRGFAVVADEVRALAYRTQQSTQEIEQMVQGMRSGATQALDSMQASSSRAASTLAMAERAGDALQTITASVNEIHERNLVIASAAEEQAQVAREVDRNLVNIRDLSVRSASGAGQTSASSHELSQLANSLRMMVQRFQV</sequence>
<keyword evidence="3" id="KW-0488">Methylation</keyword>
<keyword evidence="7 12" id="KW-0472">Membrane</keyword>
<comment type="similarity">
    <text evidence="9">Belongs to the methyl-accepting chemotaxis (MCP) protein family.</text>
</comment>
<dbReference type="PRINTS" id="PR00260">
    <property type="entry name" value="CHEMTRNSDUCR"/>
</dbReference>
<accession>F2KLE4</accession>
<dbReference type="SMART" id="SM00283">
    <property type="entry name" value="MA"/>
    <property type="match status" value="1"/>
</dbReference>
<feature type="transmembrane region" description="Helical" evidence="12">
    <location>
        <begin position="12"/>
        <end position="31"/>
    </location>
</feature>
<keyword evidence="6 12" id="KW-1133">Transmembrane helix</keyword>
<dbReference type="Pfam" id="PF00015">
    <property type="entry name" value="MCPsignal"/>
    <property type="match status" value="1"/>
</dbReference>
<evidence type="ECO:0000256" key="6">
    <source>
        <dbReference type="ARBA" id="ARBA00022989"/>
    </source>
</evidence>
<evidence type="ECO:0000259" key="13">
    <source>
        <dbReference type="PROSITE" id="PS50111"/>
    </source>
</evidence>
<dbReference type="HOGENOM" id="CLU_000445_107_27_6"/>
<feature type="compositionally biased region" description="Polar residues" evidence="11">
    <location>
        <begin position="319"/>
        <end position="338"/>
    </location>
</feature>
<feature type="domain" description="Methyl-accepting transducer" evidence="13">
    <location>
        <begin position="269"/>
        <end position="505"/>
    </location>
</feature>
<keyword evidence="4" id="KW-0145">Chemotaxis</keyword>
<dbReference type="SUPFAM" id="SSF58104">
    <property type="entry name" value="Methyl-accepting chemotaxis protein (MCP) signaling domain"/>
    <property type="match status" value="1"/>
</dbReference>
<dbReference type="STRING" id="994484.PSEBR_a4838"/>
<dbReference type="Gene3D" id="6.10.340.10">
    <property type="match status" value="1"/>
</dbReference>
<dbReference type="InterPro" id="IPR047347">
    <property type="entry name" value="YvaQ-like_sensor"/>
</dbReference>
<evidence type="ECO:0000256" key="5">
    <source>
        <dbReference type="ARBA" id="ARBA00022692"/>
    </source>
</evidence>
<evidence type="ECO:0000256" key="9">
    <source>
        <dbReference type="ARBA" id="ARBA00029447"/>
    </source>
</evidence>
<dbReference type="InterPro" id="IPR004089">
    <property type="entry name" value="MCPsignal_dom"/>
</dbReference>
<feature type="domain" description="HAMP" evidence="14">
    <location>
        <begin position="212"/>
        <end position="264"/>
    </location>
</feature>
<dbReference type="GO" id="GO:0004888">
    <property type="term" value="F:transmembrane signaling receptor activity"/>
    <property type="evidence" value="ECO:0007669"/>
    <property type="project" value="InterPro"/>
</dbReference>
<evidence type="ECO:0000256" key="7">
    <source>
        <dbReference type="ARBA" id="ARBA00023136"/>
    </source>
</evidence>
<dbReference type="CDD" id="cd06225">
    <property type="entry name" value="HAMP"/>
    <property type="match status" value="1"/>
</dbReference>
<dbReference type="InterPro" id="IPR004090">
    <property type="entry name" value="Chemotax_Me-accpt_rcpt"/>
</dbReference>
<proteinExistence type="inferred from homology"/>
<evidence type="ECO:0000313" key="16">
    <source>
        <dbReference type="Proteomes" id="UP000006692"/>
    </source>
</evidence>
<evidence type="ECO:0000256" key="2">
    <source>
        <dbReference type="ARBA" id="ARBA00022475"/>
    </source>
</evidence>
<keyword evidence="5 12" id="KW-0812">Transmembrane</keyword>
<evidence type="ECO:0000256" key="3">
    <source>
        <dbReference type="ARBA" id="ARBA00022481"/>
    </source>
</evidence>
<evidence type="ECO:0000313" key="15">
    <source>
        <dbReference type="EMBL" id="AEA71258.1"/>
    </source>
</evidence>